<dbReference type="NCBIfam" id="TIGR01670">
    <property type="entry name" value="KdsC-phosphatas"/>
    <property type="match status" value="1"/>
</dbReference>
<keyword evidence="7 11" id="KW-0479">Metal-binding</keyword>
<dbReference type="STRING" id="34027.SAMN05421829_11530"/>
<dbReference type="SFLD" id="SFLDG01138">
    <property type="entry name" value="C1.6.2:_Deoxy-d-mannose-octulo"/>
    <property type="match status" value="1"/>
</dbReference>
<comment type="cofactor">
    <cofactor evidence="2 11">
        <name>Mg(2+)</name>
        <dbReference type="ChEBI" id="CHEBI:18420"/>
    </cofactor>
</comment>
<evidence type="ECO:0000256" key="4">
    <source>
        <dbReference type="ARBA" id="ARBA00011881"/>
    </source>
</evidence>
<keyword evidence="8" id="KW-0378">Hydrolase</keyword>
<evidence type="ECO:0000256" key="5">
    <source>
        <dbReference type="ARBA" id="ARBA00013066"/>
    </source>
</evidence>
<dbReference type="PANTHER" id="PTHR21485:SF3">
    <property type="entry name" value="N-ACYLNEURAMINATE CYTIDYLYLTRANSFERASE"/>
    <property type="match status" value="1"/>
</dbReference>
<evidence type="ECO:0000256" key="6">
    <source>
        <dbReference type="ARBA" id="ARBA00020092"/>
    </source>
</evidence>
<dbReference type="Proteomes" id="UP000186819">
    <property type="component" value="Unassembled WGS sequence"/>
</dbReference>
<dbReference type="SFLD" id="SFLDS00003">
    <property type="entry name" value="Haloacid_Dehalogenase"/>
    <property type="match status" value="1"/>
</dbReference>
<dbReference type="FunFam" id="3.40.50.1000:FF:000029">
    <property type="entry name" value="3-deoxy-D-manno-octulosonate 8-phosphate phosphatase KdsC"/>
    <property type="match status" value="1"/>
</dbReference>
<dbReference type="AlphaFoldDB" id="A0A1N7AT98"/>
<dbReference type="PANTHER" id="PTHR21485">
    <property type="entry name" value="HAD SUPERFAMILY MEMBERS CMAS AND KDSC"/>
    <property type="match status" value="1"/>
</dbReference>
<dbReference type="InterPro" id="IPR050793">
    <property type="entry name" value="CMP-NeuNAc_synthase"/>
</dbReference>
<dbReference type="CDD" id="cd01630">
    <property type="entry name" value="HAD_KDO-like"/>
    <property type="match status" value="1"/>
</dbReference>
<dbReference type="OrthoDB" id="9805604at2"/>
<gene>
    <name evidence="12" type="ORF">SAMN05421829_11530</name>
</gene>
<comment type="catalytic activity">
    <reaction evidence="1">
        <text>3-deoxy-alpha-D-manno-2-octulosonate-8-phosphate + H2O = 3-deoxy-alpha-D-manno-oct-2-ulosonate + phosphate</text>
        <dbReference type="Rhea" id="RHEA:11500"/>
        <dbReference type="ChEBI" id="CHEBI:15377"/>
        <dbReference type="ChEBI" id="CHEBI:43474"/>
        <dbReference type="ChEBI" id="CHEBI:85985"/>
        <dbReference type="ChEBI" id="CHEBI:85986"/>
        <dbReference type="EC" id="3.1.3.45"/>
    </reaction>
</comment>
<protein>
    <recommendedName>
        <fullName evidence="6">3-deoxy-D-manno-octulosonate 8-phosphate phosphatase KdsC</fullName>
        <ecNumber evidence="5">3.1.3.45</ecNumber>
    </recommendedName>
    <alternativeName>
        <fullName evidence="10">KDO 8-P phosphatase</fullName>
    </alternativeName>
</protein>
<dbReference type="InterPro" id="IPR006549">
    <property type="entry name" value="HAD-SF_hydro_IIIA"/>
</dbReference>
<reference evidence="13" key="1">
    <citation type="submission" date="2017-01" db="EMBL/GenBank/DDBJ databases">
        <authorList>
            <person name="Varghese N."/>
            <person name="Submissions S."/>
        </authorList>
    </citation>
    <scope>NUCLEOTIDE SEQUENCE [LARGE SCALE GENOMIC DNA]</scope>
    <source>
        <strain evidence="13">ATCC 51758</strain>
    </source>
</reference>
<accession>A0A1N7AT98</accession>
<evidence type="ECO:0000256" key="11">
    <source>
        <dbReference type="PIRSR" id="PIRSR006118-2"/>
    </source>
</evidence>
<dbReference type="Gene3D" id="3.40.50.1000">
    <property type="entry name" value="HAD superfamily/HAD-like"/>
    <property type="match status" value="1"/>
</dbReference>
<dbReference type="GO" id="GO:0046872">
    <property type="term" value="F:metal ion binding"/>
    <property type="evidence" value="ECO:0007669"/>
    <property type="project" value="UniProtKB-KW"/>
</dbReference>
<dbReference type="SFLD" id="SFLDF00036">
    <property type="entry name" value="deoxy-d-mannose-octulosonate_8"/>
    <property type="match status" value="1"/>
</dbReference>
<dbReference type="RefSeq" id="WP_076603719.1">
    <property type="nucleotide sequence ID" value="NZ_FTMD01000015.1"/>
</dbReference>
<evidence type="ECO:0000256" key="10">
    <source>
        <dbReference type="ARBA" id="ARBA00031051"/>
    </source>
</evidence>
<comment type="similarity">
    <text evidence="3">Belongs to the KdsC family.</text>
</comment>
<keyword evidence="13" id="KW-1185">Reference proteome</keyword>
<evidence type="ECO:0000256" key="2">
    <source>
        <dbReference type="ARBA" id="ARBA00001946"/>
    </source>
</evidence>
<proteinExistence type="inferred from homology"/>
<dbReference type="SUPFAM" id="SSF56784">
    <property type="entry name" value="HAD-like"/>
    <property type="match status" value="1"/>
</dbReference>
<evidence type="ECO:0000256" key="1">
    <source>
        <dbReference type="ARBA" id="ARBA00000898"/>
    </source>
</evidence>
<dbReference type="InterPro" id="IPR036412">
    <property type="entry name" value="HAD-like_sf"/>
</dbReference>
<organism evidence="12 13">
    <name type="scientific">Aromatoleum tolulyticum</name>
    <dbReference type="NCBI Taxonomy" id="34027"/>
    <lineage>
        <taxon>Bacteria</taxon>
        <taxon>Pseudomonadati</taxon>
        <taxon>Pseudomonadota</taxon>
        <taxon>Betaproteobacteria</taxon>
        <taxon>Rhodocyclales</taxon>
        <taxon>Rhodocyclaceae</taxon>
        <taxon>Aromatoleum</taxon>
    </lineage>
</organism>
<dbReference type="InterPro" id="IPR014098">
    <property type="entry name" value="Phenyl_P_COase_d"/>
</dbReference>
<feature type="binding site" evidence="11">
    <location>
        <position position="15"/>
    </location>
    <ligand>
        <name>substrate</name>
    </ligand>
</feature>
<dbReference type="InterPro" id="IPR023214">
    <property type="entry name" value="HAD_sf"/>
</dbReference>
<dbReference type="NCBIfam" id="TIGR01662">
    <property type="entry name" value="HAD-SF-IIIA"/>
    <property type="match status" value="1"/>
</dbReference>
<keyword evidence="9 11" id="KW-0460">Magnesium</keyword>
<sequence length="169" mass="18448">MEKAKNIKLVILDVDGVMTDGRIVINDEGVESRNFDIKDGMGVIVLQLCGVEVAIITSKKSGAVRHRAEELKIKRFHEGIKKKTEPYAQMLEEMNISDAEVCYVGDDLVDLSMMKRVGLPIAVGDAVADVKEAAAYVTTARGGHGAVREVAELILKAQGKWDAMLSKIH</sequence>
<evidence type="ECO:0000256" key="9">
    <source>
        <dbReference type="ARBA" id="ARBA00022842"/>
    </source>
</evidence>
<feature type="binding site" evidence="11">
    <location>
        <position position="106"/>
    </location>
    <ligand>
        <name>Mg(2+)</name>
        <dbReference type="ChEBI" id="CHEBI:18420"/>
    </ligand>
</feature>
<dbReference type="GO" id="GO:0008781">
    <property type="term" value="F:N-acylneuraminate cytidylyltransferase activity"/>
    <property type="evidence" value="ECO:0007669"/>
    <property type="project" value="TreeGrafter"/>
</dbReference>
<comment type="subunit">
    <text evidence="4">Homotetramer.</text>
</comment>
<evidence type="ECO:0000256" key="7">
    <source>
        <dbReference type="ARBA" id="ARBA00022723"/>
    </source>
</evidence>
<evidence type="ECO:0000256" key="3">
    <source>
        <dbReference type="ARBA" id="ARBA00005893"/>
    </source>
</evidence>
<name>A0A1N7AT98_9RHOO</name>
<dbReference type="NCBIfam" id="TIGR02726">
    <property type="entry name" value="phenyl_P_delta"/>
    <property type="match status" value="1"/>
</dbReference>
<feature type="binding site" evidence="11">
    <location>
        <position position="13"/>
    </location>
    <ligand>
        <name>Mg(2+)</name>
        <dbReference type="ChEBI" id="CHEBI:18420"/>
    </ligand>
</feature>
<dbReference type="EMBL" id="FTMD01000015">
    <property type="protein sequence ID" value="SIR42251.1"/>
    <property type="molecule type" value="Genomic_DNA"/>
</dbReference>
<dbReference type="Pfam" id="PF08282">
    <property type="entry name" value="Hydrolase_3"/>
    <property type="match status" value="1"/>
</dbReference>
<evidence type="ECO:0000313" key="12">
    <source>
        <dbReference type="EMBL" id="SIR42251.1"/>
    </source>
</evidence>
<dbReference type="PIRSF" id="PIRSF006118">
    <property type="entry name" value="KDO8-P_Ptase"/>
    <property type="match status" value="1"/>
</dbReference>
<dbReference type="EC" id="3.1.3.45" evidence="5"/>
<dbReference type="SFLD" id="SFLDG01136">
    <property type="entry name" value="C1.6:_Phosphoserine_Phosphatas"/>
    <property type="match status" value="1"/>
</dbReference>
<dbReference type="GO" id="GO:0019143">
    <property type="term" value="F:3-deoxy-manno-octulosonate-8-phosphatase activity"/>
    <property type="evidence" value="ECO:0007669"/>
    <property type="project" value="UniProtKB-EC"/>
</dbReference>
<evidence type="ECO:0000256" key="8">
    <source>
        <dbReference type="ARBA" id="ARBA00022801"/>
    </source>
</evidence>
<evidence type="ECO:0000313" key="13">
    <source>
        <dbReference type="Proteomes" id="UP000186819"/>
    </source>
</evidence>
<dbReference type="InterPro" id="IPR010023">
    <property type="entry name" value="KdsC_fam"/>
</dbReference>